<sequence>MWWDKAAIEQNDDSARALAAVDVVARVMSDTDVMARMMITDWYCARIREVEEGHTAGIERDSDEIQAMANSVMRDYHRSMVVQAILAHQFVRATSLARTHLDRDPATAIPHVTANAPCALPSSCQPNGNSEATELSSEAAVFLSAEKELDEILDWSEELGPNDGIPEQKRPTSADLLRVPDTTPSRYSDLDVPTTIGLVAAAPVQAAEESHRRRVAEQRAEDERLSRMAEGPRRAHADYARRYEGEGHSLRQEDERQYQEQPRVAPTGLGVSRAVSTDP</sequence>
<dbReference type="Proteomes" id="UP001239111">
    <property type="component" value="Chromosome 2"/>
</dbReference>
<comment type="caution">
    <text evidence="1">The sequence shown here is derived from an EMBL/GenBank/DDBJ whole genome shotgun (WGS) entry which is preliminary data.</text>
</comment>
<evidence type="ECO:0000313" key="2">
    <source>
        <dbReference type="Proteomes" id="UP001239111"/>
    </source>
</evidence>
<dbReference type="EMBL" id="CM056742">
    <property type="protein sequence ID" value="KAJ8678003.1"/>
    <property type="molecule type" value="Genomic_DNA"/>
</dbReference>
<gene>
    <name evidence="1" type="ORF">QAD02_013790</name>
</gene>
<reference evidence="1" key="1">
    <citation type="submission" date="2023-04" db="EMBL/GenBank/DDBJ databases">
        <title>A chromosome-level genome assembly of the parasitoid wasp Eretmocerus hayati.</title>
        <authorList>
            <person name="Zhong Y."/>
            <person name="Liu S."/>
            <person name="Liu Y."/>
        </authorList>
    </citation>
    <scope>NUCLEOTIDE SEQUENCE</scope>
    <source>
        <strain evidence="1">ZJU_SS_LIU_2023</strain>
    </source>
</reference>
<accession>A0ACC2P4H1</accession>
<keyword evidence="2" id="KW-1185">Reference proteome</keyword>
<protein>
    <submittedName>
        <fullName evidence="1">Uncharacterized protein</fullName>
    </submittedName>
</protein>
<name>A0ACC2P4H1_9HYME</name>
<evidence type="ECO:0000313" key="1">
    <source>
        <dbReference type="EMBL" id="KAJ8678003.1"/>
    </source>
</evidence>
<organism evidence="1 2">
    <name type="scientific">Eretmocerus hayati</name>
    <dbReference type="NCBI Taxonomy" id="131215"/>
    <lineage>
        <taxon>Eukaryota</taxon>
        <taxon>Metazoa</taxon>
        <taxon>Ecdysozoa</taxon>
        <taxon>Arthropoda</taxon>
        <taxon>Hexapoda</taxon>
        <taxon>Insecta</taxon>
        <taxon>Pterygota</taxon>
        <taxon>Neoptera</taxon>
        <taxon>Endopterygota</taxon>
        <taxon>Hymenoptera</taxon>
        <taxon>Apocrita</taxon>
        <taxon>Proctotrupomorpha</taxon>
        <taxon>Chalcidoidea</taxon>
        <taxon>Aphelinidae</taxon>
        <taxon>Aphelininae</taxon>
        <taxon>Eretmocerus</taxon>
    </lineage>
</organism>
<proteinExistence type="predicted"/>